<sequence>MSVLAWAFGGVGGAVVVAAAGWFIFDRRNSDAKQSQRSGSNSRNYQAGRDLSIRDIEEKP</sequence>
<name>A0ABV2UVQ7_9ACTN</name>
<proteinExistence type="predicted"/>
<protein>
    <recommendedName>
        <fullName evidence="5">Secreted protein with PEP-CTERM sorting signal</fullName>
    </recommendedName>
</protein>
<feature type="compositionally biased region" description="Basic and acidic residues" evidence="1">
    <location>
        <begin position="51"/>
        <end position="60"/>
    </location>
</feature>
<keyword evidence="4" id="KW-1185">Reference proteome</keyword>
<dbReference type="Proteomes" id="UP001550210">
    <property type="component" value="Unassembled WGS sequence"/>
</dbReference>
<dbReference type="EMBL" id="JBEXPZ010000016">
    <property type="protein sequence ID" value="MET9845624.1"/>
    <property type="molecule type" value="Genomic_DNA"/>
</dbReference>
<reference evidence="3 4" key="1">
    <citation type="submission" date="2024-06" db="EMBL/GenBank/DDBJ databases">
        <title>The Natural Products Discovery Center: Release of the First 8490 Sequenced Strains for Exploring Actinobacteria Biosynthetic Diversity.</title>
        <authorList>
            <person name="Kalkreuter E."/>
            <person name="Kautsar S.A."/>
            <person name="Yang D."/>
            <person name="Bader C.D."/>
            <person name="Teijaro C.N."/>
            <person name="Fluegel L."/>
            <person name="Davis C.M."/>
            <person name="Simpson J.R."/>
            <person name="Lauterbach L."/>
            <person name="Steele A.D."/>
            <person name="Gui C."/>
            <person name="Meng S."/>
            <person name="Li G."/>
            <person name="Viehrig K."/>
            <person name="Ye F."/>
            <person name="Su P."/>
            <person name="Kiefer A.F."/>
            <person name="Nichols A."/>
            <person name="Cepeda A.J."/>
            <person name="Yan W."/>
            <person name="Fan B."/>
            <person name="Jiang Y."/>
            <person name="Adhikari A."/>
            <person name="Zheng C.-J."/>
            <person name="Schuster L."/>
            <person name="Cowan T.M."/>
            <person name="Smanski M.J."/>
            <person name="Chevrette M.G."/>
            <person name="De Carvalho L.P.S."/>
            <person name="Shen B."/>
        </authorList>
    </citation>
    <scope>NUCLEOTIDE SEQUENCE [LARGE SCALE GENOMIC DNA]</scope>
    <source>
        <strain evidence="3 4">NPDC006434</strain>
    </source>
</reference>
<organism evidence="3 4">
    <name type="scientific">Streptomyces ossamyceticus</name>
    <dbReference type="NCBI Taxonomy" id="249581"/>
    <lineage>
        <taxon>Bacteria</taxon>
        <taxon>Bacillati</taxon>
        <taxon>Actinomycetota</taxon>
        <taxon>Actinomycetes</taxon>
        <taxon>Kitasatosporales</taxon>
        <taxon>Streptomycetaceae</taxon>
        <taxon>Streptomyces</taxon>
    </lineage>
</organism>
<accession>A0ABV2UVQ7</accession>
<keyword evidence="2" id="KW-1133">Transmembrane helix</keyword>
<evidence type="ECO:0000313" key="3">
    <source>
        <dbReference type="EMBL" id="MET9845624.1"/>
    </source>
</evidence>
<evidence type="ECO:0000256" key="2">
    <source>
        <dbReference type="SAM" id="Phobius"/>
    </source>
</evidence>
<evidence type="ECO:0000313" key="4">
    <source>
        <dbReference type="Proteomes" id="UP001550210"/>
    </source>
</evidence>
<feature type="region of interest" description="Disordered" evidence="1">
    <location>
        <begin position="29"/>
        <end position="60"/>
    </location>
</feature>
<keyword evidence="2" id="KW-0472">Membrane</keyword>
<comment type="caution">
    <text evidence="3">The sequence shown here is derived from an EMBL/GenBank/DDBJ whole genome shotgun (WGS) entry which is preliminary data.</text>
</comment>
<evidence type="ECO:0000256" key="1">
    <source>
        <dbReference type="SAM" id="MobiDB-lite"/>
    </source>
</evidence>
<gene>
    <name evidence="3" type="ORF">ABZZ21_13770</name>
</gene>
<evidence type="ECO:0008006" key="5">
    <source>
        <dbReference type="Google" id="ProtNLM"/>
    </source>
</evidence>
<feature type="transmembrane region" description="Helical" evidence="2">
    <location>
        <begin position="6"/>
        <end position="25"/>
    </location>
</feature>
<feature type="compositionally biased region" description="Polar residues" evidence="1">
    <location>
        <begin position="32"/>
        <end position="45"/>
    </location>
</feature>
<keyword evidence="2" id="KW-0812">Transmembrane</keyword>
<dbReference type="RefSeq" id="WP_355396613.1">
    <property type="nucleotide sequence ID" value="NZ_JBEXPZ010000016.1"/>
</dbReference>